<dbReference type="EMBL" id="FPJO01000066">
    <property type="protein sequence ID" value="SFY45219.1"/>
    <property type="molecule type" value="Genomic_DNA"/>
</dbReference>
<evidence type="ECO:0000313" key="2">
    <source>
        <dbReference type="Proteomes" id="UP000181909"/>
    </source>
</evidence>
<gene>
    <name evidence="1" type="ORF">SAMN02787144_10663</name>
</gene>
<protein>
    <submittedName>
        <fullName evidence="1">Uncharacterized protein</fullName>
    </submittedName>
</protein>
<organism evidence="1 2">
    <name type="scientific">Streptomyces atratus</name>
    <dbReference type="NCBI Taxonomy" id="1893"/>
    <lineage>
        <taxon>Bacteria</taxon>
        <taxon>Bacillati</taxon>
        <taxon>Actinomycetota</taxon>
        <taxon>Actinomycetes</taxon>
        <taxon>Kitasatosporales</taxon>
        <taxon>Streptomycetaceae</taxon>
        <taxon>Streptomyces</taxon>
    </lineage>
</organism>
<dbReference type="Proteomes" id="UP000181909">
    <property type="component" value="Unassembled WGS sequence"/>
</dbReference>
<proteinExistence type="predicted"/>
<name>A0A1K2FBU6_STRAR</name>
<accession>A0A1K2FBU6</accession>
<evidence type="ECO:0000313" key="1">
    <source>
        <dbReference type="EMBL" id="SFY45219.1"/>
    </source>
</evidence>
<dbReference type="AlphaFoldDB" id="A0A1K2FBU6"/>
<sequence>MVSVLTPRAHVEFPRGEVASMKTLLVCRSPLPGTGAGGAMSRLRIRLAKVLPLIGGTVVPRQAWVAVLRT</sequence>
<reference evidence="1 2" key="1">
    <citation type="submission" date="2016-11" db="EMBL/GenBank/DDBJ databases">
        <authorList>
            <person name="Jaros S."/>
            <person name="Januszkiewicz K."/>
            <person name="Wedrychowicz H."/>
        </authorList>
    </citation>
    <scope>NUCLEOTIDE SEQUENCE [LARGE SCALE GENOMIC DNA]</scope>
    <source>
        <strain evidence="1 2">OK807</strain>
    </source>
</reference>